<dbReference type="Proteomes" id="UP000050786">
    <property type="component" value="Unassembled WGS sequence"/>
</dbReference>
<dbReference type="EMBL" id="CYPS01000067">
    <property type="protein sequence ID" value="CUH45536.1"/>
    <property type="molecule type" value="Genomic_DNA"/>
</dbReference>
<gene>
    <name evidence="1" type="ORF">RUM4293_04452</name>
</gene>
<accession>A0A0P1E8X3</accession>
<evidence type="ECO:0008006" key="3">
    <source>
        <dbReference type="Google" id="ProtNLM"/>
    </source>
</evidence>
<dbReference type="RefSeq" id="WP_058275444.1">
    <property type="nucleotide sequence ID" value="NZ_CYPS01000067.1"/>
</dbReference>
<evidence type="ECO:0000313" key="1">
    <source>
        <dbReference type="EMBL" id="CUH45536.1"/>
    </source>
</evidence>
<reference evidence="2" key="1">
    <citation type="submission" date="2015-09" db="EMBL/GenBank/DDBJ databases">
        <authorList>
            <person name="Rodrigo-Torres L."/>
            <person name="Arahal D.R."/>
        </authorList>
    </citation>
    <scope>NUCLEOTIDE SEQUENCE [LARGE SCALE GENOMIC DNA]</scope>
    <source>
        <strain evidence="2">CECT 4293</strain>
    </source>
</reference>
<dbReference type="AlphaFoldDB" id="A0A0P1E8X3"/>
<organism evidence="1 2">
    <name type="scientific">Ruegeria atlantica</name>
    <dbReference type="NCBI Taxonomy" id="81569"/>
    <lineage>
        <taxon>Bacteria</taxon>
        <taxon>Pseudomonadati</taxon>
        <taxon>Pseudomonadota</taxon>
        <taxon>Alphaproteobacteria</taxon>
        <taxon>Rhodobacterales</taxon>
        <taxon>Roseobacteraceae</taxon>
        <taxon>Ruegeria</taxon>
    </lineage>
</organism>
<name>A0A0P1E8X3_9RHOB</name>
<evidence type="ECO:0000313" key="2">
    <source>
        <dbReference type="Proteomes" id="UP000050786"/>
    </source>
</evidence>
<keyword evidence="2" id="KW-1185">Reference proteome</keyword>
<proteinExistence type="predicted"/>
<protein>
    <recommendedName>
        <fullName evidence="3">DUF4380 domain-containing protein</fullName>
    </recommendedName>
</protein>
<sequence>MSDRWSVLQLTRGDLELVILPGIGGRLWGVTFQEQSLLFQNPDLVHLPVDEIDLTDLPTRSPQFGFPLWGGEKTWIAPDTAWPDSAPFTALDSDPFLVTSRDEDHVELTSQICPVSQLSVARRITLKSAAAWSIEHSVTNHGHISRATGIWSVMMINTPATIGITMGDPEIYPVFGHSGSMVELAANCVIADCAKQQEFKVGLPNPDGETLIKIGKAGPWILCSTHPPAPSDSFMHQYPVEIFNSGDYSYCEAEWHSPKSDLARDETLRFRQDFEIWPDSNPPTLGSNRELLSCMS</sequence>